<proteinExistence type="predicted"/>
<accession>A0A9P0BEN5</accession>
<keyword evidence="1" id="KW-0175">Coiled coil</keyword>
<evidence type="ECO:0000313" key="3">
    <source>
        <dbReference type="Proteomes" id="UP001154078"/>
    </source>
</evidence>
<organism evidence="2 3">
    <name type="scientific">Brassicogethes aeneus</name>
    <name type="common">Rape pollen beetle</name>
    <name type="synonym">Meligethes aeneus</name>
    <dbReference type="NCBI Taxonomy" id="1431903"/>
    <lineage>
        <taxon>Eukaryota</taxon>
        <taxon>Metazoa</taxon>
        <taxon>Ecdysozoa</taxon>
        <taxon>Arthropoda</taxon>
        <taxon>Hexapoda</taxon>
        <taxon>Insecta</taxon>
        <taxon>Pterygota</taxon>
        <taxon>Neoptera</taxon>
        <taxon>Endopterygota</taxon>
        <taxon>Coleoptera</taxon>
        <taxon>Polyphaga</taxon>
        <taxon>Cucujiformia</taxon>
        <taxon>Nitidulidae</taxon>
        <taxon>Meligethinae</taxon>
        <taxon>Brassicogethes</taxon>
    </lineage>
</organism>
<dbReference type="EMBL" id="OV121138">
    <property type="protein sequence ID" value="CAH0561119.1"/>
    <property type="molecule type" value="Genomic_DNA"/>
</dbReference>
<feature type="coiled-coil region" evidence="1">
    <location>
        <begin position="203"/>
        <end position="230"/>
    </location>
</feature>
<reference evidence="2" key="1">
    <citation type="submission" date="2021-12" db="EMBL/GenBank/DDBJ databases">
        <authorList>
            <person name="King R."/>
        </authorList>
    </citation>
    <scope>NUCLEOTIDE SEQUENCE</scope>
</reference>
<sequence length="250" mass="27365">MKFKQHFLVTDNTSNMNKFIVVLLVAFCGAALADKSVLVPALGSIFPLKKKVHEDIIKANQIKIDELSNEVLKQSKLAAQILTHTTTVLKSDVENSAETLDQDISNIKVMINQQFKKPKAIGSRDVRNCLSVEVILVEALNTNKIRACYDTKTIAELTKNKNDILALRPSVNSIGESCRQQHPLESDSAGMETCITNNLTTSTSLLNERAKELETKINDLKANSATCIQAEEQGISAESNAIPGRALACL</sequence>
<gene>
    <name evidence="2" type="ORF">MELIAE_LOCUS10730</name>
</gene>
<dbReference type="Proteomes" id="UP001154078">
    <property type="component" value="Chromosome 7"/>
</dbReference>
<keyword evidence="3" id="KW-1185">Reference proteome</keyword>
<dbReference type="AlphaFoldDB" id="A0A9P0BEN5"/>
<evidence type="ECO:0000313" key="2">
    <source>
        <dbReference type="EMBL" id="CAH0561119.1"/>
    </source>
</evidence>
<evidence type="ECO:0000256" key="1">
    <source>
        <dbReference type="SAM" id="Coils"/>
    </source>
</evidence>
<protein>
    <submittedName>
        <fullName evidence="2">Uncharacterized protein</fullName>
    </submittedName>
</protein>
<name>A0A9P0BEN5_BRAAE</name>